<feature type="compositionally biased region" description="Polar residues" evidence="1">
    <location>
        <begin position="180"/>
        <end position="191"/>
    </location>
</feature>
<gene>
    <name evidence="2" type="ORF">DdX_15402</name>
</gene>
<evidence type="ECO:0000313" key="2">
    <source>
        <dbReference type="EMBL" id="KAI1702621.1"/>
    </source>
</evidence>
<accession>A0AAD4MR08</accession>
<sequence length="214" mass="25256">MILICCVNIVACSEDHVHFPKVDTQNQALHIFHKSMKPHMKEMKKVKKQLDKIRDEMMARKRDDRRKPTALLAHAMELQRCRLEEDGLDRMSEGIEGVAMINQPIHDYMYQGDMLLDSHQTKQMMKDLMRTKEEDEFRPKFPPKFMHFTTTDKNSKITPPSHVVERKIESHVERSRSKRQAQTGRNFPRNQWDPNIPIPYYFDGGLSKNFISGF</sequence>
<feature type="region of interest" description="Disordered" evidence="1">
    <location>
        <begin position="139"/>
        <end position="191"/>
    </location>
</feature>
<dbReference type="EMBL" id="JAKKPZ010000096">
    <property type="protein sequence ID" value="KAI1702621.1"/>
    <property type="molecule type" value="Genomic_DNA"/>
</dbReference>
<evidence type="ECO:0000313" key="3">
    <source>
        <dbReference type="Proteomes" id="UP001201812"/>
    </source>
</evidence>
<proteinExistence type="predicted"/>
<comment type="caution">
    <text evidence="2">The sequence shown here is derived from an EMBL/GenBank/DDBJ whole genome shotgun (WGS) entry which is preliminary data.</text>
</comment>
<dbReference type="Proteomes" id="UP001201812">
    <property type="component" value="Unassembled WGS sequence"/>
</dbReference>
<name>A0AAD4MR08_9BILA</name>
<protein>
    <submittedName>
        <fullName evidence="2">Uncharacterized protein</fullName>
    </submittedName>
</protein>
<reference evidence="2" key="1">
    <citation type="submission" date="2022-01" db="EMBL/GenBank/DDBJ databases">
        <title>Genome Sequence Resource for Two Populations of Ditylenchus destructor, the Migratory Endoparasitic Phytonematode.</title>
        <authorList>
            <person name="Zhang H."/>
            <person name="Lin R."/>
            <person name="Xie B."/>
        </authorList>
    </citation>
    <scope>NUCLEOTIDE SEQUENCE</scope>
    <source>
        <strain evidence="2">BazhouSP</strain>
    </source>
</reference>
<organism evidence="2 3">
    <name type="scientific">Ditylenchus destructor</name>
    <dbReference type="NCBI Taxonomy" id="166010"/>
    <lineage>
        <taxon>Eukaryota</taxon>
        <taxon>Metazoa</taxon>
        <taxon>Ecdysozoa</taxon>
        <taxon>Nematoda</taxon>
        <taxon>Chromadorea</taxon>
        <taxon>Rhabditida</taxon>
        <taxon>Tylenchina</taxon>
        <taxon>Tylenchomorpha</taxon>
        <taxon>Sphaerularioidea</taxon>
        <taxon>Anguinidae</taxon>
        <taxon>Anguininae</taxon>
        <taxon>Ditylenchus</taxon>
    </lineage>
</organism>
<feature type="compositionally biased region" description="Basic and acidic residues" evidence="1">
    <location>
        <begin position="163"/>
        <end position="175"/>
    </location>
</feature>
<dbReference type="AlphaFoldDB" id="A0AAD4MR08"/>
<evidence type="ECO:0000256" key="1">
    <source>
        <dbReference type="SAM" id="MobiDB-lite"/>
    </source>
</evidence>
<feature type="compositionally biased region" description="Polar residues" evidence="1">
    <location>
        <begin position="148"/>
        <end position="158"/>
    </location>
</feature>
<keyword evidence="3" id="KW-1185">Reference proteome</keyword>